<keyword evidence="2" id="KW-0489">Methyltransferase</keyword>
<keyword evidence="3" id="KW-1185">Reference proteome</keyword>
<keyword evidence="2" id="KW-0808">Transferase</keyword>
<dbReference type="Gene3D" id="3.40.50.150">
    <property type="entry name" value="Vaccinia Virus protein VP39"/>
    <property type="match status" value="1"/>
</dbReference>
<accession>A0A2W1NYZ8</accession>
<dbReference type="Pfam" id="PF08241">
    <property type="entry name" value="Methyltransf_11"/>
    <property type="match status" value="1"/>
</dbReference>
<dbReference type="CDD" id="cd02440">
    <property type="entry name" value="AdoMet_MTases"/>
    <property type="match status" value="1"/>
</dbReference>
<protein>
    <submittedName>
        <fullName evidence="2">Class I SAM-dependent methyltransferase</fullName>
    </submittedName>
</protein>
<dbReference type="Proteomes" id="UP000214746">
    <property type="component" value="Unassembled WGS sequence"/>
</dbReference>
<dbReference type="SUPFAM" id="SSF53335">
    <property type="entry name" value="S-adenosyl-L-methionine-dependent methyltransferases"/>
    <property type="match status" value="1"/>
</dbReference>
<dbReference type="AlphaFoldDB" id="A0A2W1NYZ8"/>
<comment type="caution">
    <text evidence="2">The sequence shown here is derived from an EMBL/GenBank/DDBJ whole genome shotgun (WGS) entry which is preliminary data.</text>
</comment>
<dbReference type="EMBL" id="NHRJ02000010">
    <property type="protein sequence ID" value="PZE20078.1"/>
    <property type="molecule type" value="Genomic_DNA"/>
</dbReference>
<dbReference type="InterPro" id="IPR029063">
    <property type="entry name" value="SAM-dependent_MTases_sf"/>
</dbReference>
<dbReference type="GO" id="GO:0008757">
    <property type="term" value="F:S-adenosylmethionine-dependent methyltransferase activity"/>
    <property type="evidence" value="ECO:0007669"/>
    <property type="project" value="InterPro"/>
</dbReference>
<feature type="domain" description="Methyltransferase type 11" evidence="1">
    <location>
        <begin position="123"/>
        <end position="172"/>
    </location>
</feature>
<dbReference type="OrthoDB" id="9791837at2"/>
<sequence length="246" mass="28120">MQPQCESLAIDVSALAPRGKLKRGKEAVACNLCTDTIQADMFNWNLHPASKIFENCPVCESRPRYRTLDVIFAKKVVPSLVNPKDQLSALVMSGTAWEQSILKKTFINIVNSCLYGDYGEGRIHADLRDLKPFDDQTFDYVHASGVLDFILEIDKVLTSVYRVLKPNGQFLFHILSHRLRDDDSPPTVEGTKRETYYPEGVVLPSIMYGKKDILRRMNQHRFSSEMVEMIDPFSGEHCTWFWGQKI</sequence>
<name>A0A2W1NYZ8_PAEXE</name>
<evidence type="ECO:0000313" key="3">
    <source>
        <dbReference type="Proteomes" id="UP000214746"/>
    </source>
</evidence>
<dbReference type="InterPro" id="IPR013216">
    <property type="entry name" value="Methyltransf_11"/>
</dbReference>
<proteinExistence type="predicted"/>
<dbReference type="GO" id="GO:0032259">
    <property type="term" value="P:methylation"/>
    <property type="evidence" value="ECO:0007669"/>
    <property type="project" value="UniProtKB-KW"/>
</dbReference>
<gene>
    <name evidence="2" type="ORF">CBW46_015475</name>
</gene>
<reference evidence="2" key="1">
    <citation type="submission" date="2018-06" db="EMBL/GenBank/DDBJ databases">
        <title>Paenibacillus xerothermodurans sp. nov. an extremely dry heat resistant spore forming bacterium isolated from the soil of Cape Canaveral, Florida.</title>
        <authorList>
            <person name="Seuylemezian A."/>
            <person name="Kaur N."/>
            <person name="Patil P."/>
            <person name="Patil P."/>
            <person name="Mayilraj S."/>
            <person name="Vaishampayan P."/>
        </authorList>
    </citation>
    <scope>NUCLEOTIDE SEQUENCE [LARGE SCALE GENOMIC DNA]</scope>
    <source>
        <strain evidence="2">ATCC 27380</strain>
    </source>
</reference>
<evidence type="ECO:0000259" key="1">
    <source>
        <dbReference type="Pfam" id="PF08241"/>
    </source>
</evidence>
<organism evidence="2 3">
    <name type="scientific">Paenibacillus xerothermodurans</name>
    <dbReference type="NCBI Taxonomy" id="1977292"/>
    <lineage>
        <taxon>Bacteria</taxon>
        <taxon>Bacillati</taxon>
        <taxon>Bacillota</taxon>
        <taxon>Bacilli</taxon>
        <taxon>Bacillales</taxon>
        <taxon>Paenibacillaceae</taxon>
        <taxon>Paenibacillus</taxon>
    </lineage>
</organism>
<evidence type="ECO:0000313" key="2">
    <source>
        <dbReference type="EMBL" id="PZE20078.1"/>
    </source>
</evidence>